<gene>
    <name evidence="3" type="ORF">SAMN05216167_104224</name>
</gene>
<evidence type="ECO:0000256" key="1">
    <source>
        <dbReference type="SAM" id="Phobius"/>
    </source>
</evidence>
<evidence type="ECO:0000313" key="4">
    <source>
        <dbReference type="Proteomes" id="UP000198598"/>
    </source>
</evidence>
<dbReference type="AlphaFoldDB" id="A0A1I1R988"/>
<feature type="signal peptide" evidence="2">
    <location>
        <begin position="1"/>
        <end position="24"/>
    </location>
</feature>
<name>A0A1I1R988_9BACT</name>
<dbReference type="RefSeq" id="WP_093826703.1">
    <property type="nucleotide sequence ID" value="NZ_FOLQ01000004.1"/>
</dbReference>
<sequence>MKKLLSLLSLGLLLSCTNSIYHVASVKSEQVKLIEKDFTVENDHLRAVYNLWEAGGRMRFLLFNKTDQPLYIDWTKSFFERNGNKTAYSQLATLPGKAPTDTVRYFYQNMRAEPYRTTARANRLTEIPPKTYVAIADFPIKDAIVHAKTKEKVFAYTMENSPLRVGQSLTYSFDKTMTDAHQIEHSFWVDKVEVVRIGQLTKVYGSLQKGKPDAMYAVEKRSAPGRTVILGVVITAGAVGASILLLQSMLSGLTL</sequence>
<evidence type="ECO:0000313" key="3">
    <source>
        <dbReference type="EMBL" id="SFD28728.1"/>
    </source>
</evidence>
<keyword evidence="1" id="KW-0472">Membrane</keyword>
<evidence type="ECO:0000256" key="2">
    <source>
        <dbReference type="SAM" id="SignalP"/>
    </source>
</evidence>
<dbReference type="STRING" id="662367.SAMN05216167_104224"/>
<keyword evidence="4" id="KW-1185">Reference proteome</keyword>
<keyword evidence="1" id="KW-0812">Transmembrane</keyword>
<dbReference type="Proteomes" id="UP000198598">
    <property type="component" value="Unassembled WGS sequence"/>
</dbReference>
<accession>A0A1I1R988</accession>
<keyword evidence="2" id="KW-0732">Signal</keyword>
<evidence type="ECO:0008006" key="5">
    <source>
        <dbReference type="Google" id="ProtNLM"/>
    </source>
</evidence>
<proteinExistence type="predicted"/>
<organism evidence="3 4">
    <name type="scientific">Spirosoma endophyticum</name>
    <dbReference type="NCBI Taxonomy" id="662367"/>
    <lineage>
        <taxon>Bacteria</taxon>
        <taxon>Pseudomonadati</taxon>
        <taxon>Bacteroidota</taxon>
        <taxon>Cytophagia</taxon>
        <taxon>Cytophagales</taxon>
        <taxon>Cytophagaceae</taxon>
        <taxon>Spirosoma</taxon>
    </lineage>
</organism>
<feature type="chain" id="PRO_5011492516" description="Lipoprotein" evidence="2">
    <location>
        <begin position="25"/>
        <end position="255"/>
    </location>
</feature>
<dbReference type="PROSITE" id="PS51257">
    <property type="entry name" value="PROKAR_LIPOPROTEIN"/>
    <property type="match status" value="1"/>
</dbReference>
<dbReference type="OrthoDB" id="948349at2"/>
<feature type="transmembrane region" description="Helical" evidence="1">
    <location>
        <begin position="228"/>
        <end position="246"/>
    </location>
</feature>
<dbReference type="EMBL" id="FOLQ01000004">
    <property type="protein sequence ID" value="SFD28728.1"/>
    <property type="molecule type" value="Genomic_DNA"/>
</dbReference>
<keyword evidence="1" id="KW-1133">Transmembrane helix</keyword>
<reference evidence="3 4" key="1">
    <citation type="submission" date="2016-10" db="EMBL/GenBank/DDBJ databases">
        <authorList>
            <person name="de Groot N.N."/>
        </authorList>
    </citation>
    <scope>NUCLEOTIDE SEQUENCE [LARGE SCALE GENOMIC DNA]</scope>
    <source>
        <strain evidence="3 4">DSM 26130</strain>
    </source>
</reference>
<protein>
    <recommendedName>
        <fullName evidence="5">Lipoprotein</fullName>
    </recommendedName>
</protein>